<dbReference type="PATRIC" id="fig|1635277.3.peg.1517"/>
<dbReference type="AlphaFoldDB" id="A0A101I2U2"/>
<dbReference type="Pfam" id="PF01558">
    <property type="entry name" value="POR"/>
    <property type="match status" value="1"/>
</dbReference>
<dbReference type="PANTHER" id="PTHR43366:SF1">
    <property type="entry name" value="PYRUVATE SYNTHASE SUBUNIT PORC"/>
    <property type="match status" value="1"/>
</dbReference>
<organism evidence="3 4">
    <name type="scientific">candidate division TA06 bacterium 34_109</name>
    <dbReference type="NCBI Taxonomy" id="1635277"/>
    <lineage>
        <taxon>Bacteria</taxon>
        <taxon>Bacteria division TA06</taxon>
    </lineage>
</organism>
<sequence>MLEIRIHGRGGQGGVIASKILAYAFAMEGKYVQAFPEFGVERRGAPVTAFIRVADGRINIRSKIYEPQHLIVLEPTLLSAIDITEGLKEGGFIVINTKKKPEELNIKVKNSKIATVDATGIALKHRLGSSAAPIVNTAILGGFAKATGFVKIESIVEAIKKEVPIKPEENAQAAIDAYNSTIM</sequence>
<dbReference type="Gene3D" id="3.40.920.10">
    <property type="entry name" value="Pyruvate-ferredoxin oxidoreductase, PFOR, domain III"/>
    <property type="match status" value="1"/>
</dbReference>
<accession>A0A101I2U2</accession>
<dbReference type="GO" id="GO:0016625">
    <property type="term" value="F:oxidoreductase activity, acting on the aldehyde or oxo group of donors, iron-sulfur protein as acceptor"/>
    <property type="evidence" value="ECO:0007669"/>
    <property type="project" value="InterPro"/>
</dbReference>
<evidence type="ECO:0000259" key="2">
    <source>
        <dbReference type="Pfam" id="PF01558"/>
    </source>
</evidence>
<dbReference type="SUPFAM" id="SSF53323">
    <property type="entry name" value="Pyruvate-ferredoxin oxidoreductase, PFOR, domain III"/>
    <property type="match status" value="1"/>
</dbReference>
<keyword evidence="1" id="KW-0560">Oxidoreductase</keyword>
<gene>
    <name evidence="3" type="ORF">XE03_1213</name>
</gene>
<feature type="domain" description="Pyruvate/ketoisovalerate oxidoreductase catalytic" evidence="2">
    <location>
        <begin position="10"/>
        <end position="178"/>
    </location>
</feature>
<dbReference type="PANTHER" id="PTHR43366">
    <property type="entry name" value="PYRUVATE SYNTHASE SUBUNIT PORC"/>
    <property type="match status" value="1"/>
</dbReference>
<evidence type="ECO:0000256" key="1">
    <source>
        <dbReference type="ARBA" id="ARBA00023002"/>
    </source>
</evidence>
<dbReference type="InterPro" id="IPR051626">
    <property type="entry name" value="Oxidoreductase_gamma_subunit"/>
</dbReference>
<evidence type="ECO:0000313" key="4">
    <source>
        <dbReference type="Proteomes" id="UP000053467"/>
    </source>
</evidence>
<dbReference type="Proteomes" id="UP000053467">
    <property type="component" value="Unassembled WGS sequence"/>
</dbReference>
<dbReference type="NCBIfam" id="TIGR02175">
    <property type="entry name" value="PorC_KorC"/>
    <property type="match status" value="1"/>
</dbReference>
<dbReference type="EMBL" id="LGGX01000011">
    <property type="protein sequence ID" value="KUK86850.1"/>
    <property type="molecule type" value="Genomic_DNA"/>
</dbReference>
<proteinExistence type="predicted"/>
<dbReference type="InterPro" id="IPR019752">
    <property type="entry name" value="Pyrv/ketoisovalerate_OxRed_cat"/>
</dbReference>
<reference evidence="4" key="1">
    <citation type="journal article" date="2015" name="MBio">
        <title>Genome-Resolved Metagenomic Analysis Reveals Roles for Candidate Phyla and Other Microbial Community Members in Biogeochemical Transformations in Oil Reservoirs.</title>
        <authorList>
            <person name="Hu P."/>
            <person name="Tom L."/>
            <person name="Singh A."/>
            <person name="Thomas B.C."/>
            <person name="Baker B.J."/>
            <person name="Piceno Y.M."/>
            <person name="Andersen G.L."/>
            <person name="Banfield J.F."/>
        </authorList>
    </citation>
    <scope>NUCLEOTIDE SEQUENCE [LARGE SCALE GENOMIC DNA]</scope>
</reference>
<name>A0A101I2U2_UNCT6</name>
<evidence type="ECO:0000313" key="3">
    <source>
        <dbReference type="EMBL" id="KUK86850.1"/>
    </source>
</evidence>
<dbReference type="InterPro" id="IPR002869">
    <property type="entry name" value="Pyrv_flavodox_OxRed_cen"/>
</dbReference>
<dbReference type="InterPro" id="IPR011894">
    <property type="entry name" value="PorC_KorC"/>
</dbReference>
<protein>
    <submittedName>
        <fullName evidence="3">2-oxoacid:ferredoxin/flavodoxin oxidoreductase, gamma subunit, putative</fullName>
    </submittedName>
</protein>
<comment type="caution">
    <text evidence="3">The sequence shown here is derived from an EMBL/GenBank/DDBJ whole genome shotgun (WGS) entry which is preliminary data.</text>
</comment>